<evidence type="ECO:0000313" key="2">
    <source>
        <dbReference type="EMBL" id="EPQ29211.1"/>
    </source>
</evidence>
<dbReference type="EMBL" id="KE361632">
    <property type="protein sequence ID" value="EPQ29211.1"/>
    <property type="molecule type" value="Genomic_DNA"/>
</dbReference>
<dbReference type="Proteomes" id="UP000053664">
    <property type="component" value="Unassembled WGS sequence"/>
</dbReference>
<name>A0A061HEZ4_9BASI</name>
<dbReference type="GeneID" id="19317608"/>
<dbReference type="RefSeq" id="XP_007879206.1">
    <property type="nucleotide sequence ID" value="XM_007881015.1"/>
</dbReference>
<evidence type="ECO:0000313" key="3">
    <source>
        <dbReference type="Proteomes" id="UP000053664"/>
    </source>
</evidence>
<dbReference type="HOGENOM" id="CLU_633298_0_0_1"/>
<dbReference type="AlphaFoldDB" id="A0A061HEZ4"/>
<reference evidence="2 3" key="1">
    <citation type="journal article" date="2013" name="Plant Cell">
        <title>The transition from a phytopathogenic smut ancestor to an anamorphic biocontrol agent deciphered by comparative whole-genome analysis.</title>
        <authorList>
            <person name="Lefebvre F."/>
            <person name="Joly D.L."/>
            <person name="Labbe C."/>
            <person name="Teichmann B."/>
            <person name="Linning R."/>
            <person name="Belzile F."/>
            <person name="Bakkeren G."/>
            <person name="Belanger R.R."/>
        </authorList>
    </citation>
    <scope>NUCLEOTIDE SEQUENCE [LARGE SCALE GENOMIC DNA]</scope>
    <source>
        <strain evidence="2 3">PF-1</strain>
    </source>
</reference>
<evidence type="ECO:0000256" key="1">
    <source>
        <dbReference type="SAM" id="MobiDB-lite"/>
    </source>
</evidence>
<feature type="compositionally biased region" description="Acidic residues" evidence="1">
    <location>
        <begin position="188"/>
        <end position="200"/>
    </location>
</feature>
<dbReference type="KEGG" id="pfp:PFL1_03498"/>
<feature type="compositionally biased region" description="Basic and acidic residues" evidence="1">
    <location>
        <begin position="166"/>
        <end position="187"/>
    </location>
</feature>
<feature type="compositionally biased region" description="Polar residues" evidence="1">
    <location>
        <begin position="79"/>
        <end position="90"/>
    </location>
</feature>
<protein>
    <submittedName>
        <fullName evidence="2">Uncharacterized protein</fullName>
    </submittedName>
</protein>
<organism evidence="2 3">
    <name type="scientific">Pseudozyma flocculosa PF-1</name>
    <dbReference type="NCBI Taxonomy" id="1277687"/>
    <lineage>
        <taxon>Eukaryota</taxon>
        <taxon>Fungi</taxon>
        <taxon>Dikarya</taxon>
        <taxon>Basidiomycota</taxon>
        <taxon>Ustilaginomycotina</taxon>
        <taxon>Ustilaginomycetes</taxon>
        <taxon>Ustilaginales</taxon>
        <taxon>Ustilaginaceae</taxon>
        <taxon>Pseudozyma</taxon>
    </lineage>
</organism>
<proteinExistence type="predicted"/>
<feature type="compositionally biased region" description="Acidic residues" evidence="1">
    <location>
        <begin position="107"/>
        <end position="122"/>
    </location>
</feature>
<feature type="compositionally biased region" description="Basic and acidic residues" evidence="1">
    <location>
        <begin position="147"/>
        <end position="159"/>
    </location>
</feature>
<feature type="compositionally biased region" description="Basic and acidic residues" evidence="1">
    <location>
        <begin position="20"/>
        <end position="32"/>
    </location>
</feature>
<gene>
    <name evidence="2" type="ORF">PFL1_03498</name>
</gene>
<feature type="region of interest" description="Disordered" evidence="1">
    <location>
        <begin position="66"/>
        <end position="207"/>
    </location>
</feature>
<sequence length="433" mass="47261">MSGYHHPTRGAGKEPAGAMKAERSTDQKRGEGGVEQPTPGGHCSNHQAAILDPPVPAAIAIAARSDAVAATGADPRASESATLEVSSTTGMRKGLSSGDYAGTDDFPGLDDDYDDVDDDEERESVARRMAKRLSNGDYTDDSLDDDSYGHDDEWSERLDVIPPARGRNEDGGTRRREGAGTKRKAENLDDCDDKDDDDEGGAGTDLFDSESAFQVACHLVEMQDRVEAQETLRRRERERKKRITQWIQSAHALAPAAAAATAIAAAASLRDVDAVDDEEAASISQSGISRLSSAPLRRSYPSDDEDGVDPATQRMLDTLLKASCDMEGLCAFVKDSEKRREASRQREHRASLAIERLRDRRIQIQDQRITRLEDDTERVKEAVLAVNSTLVDWMKAQDEFRGQMRLVMQTVQERAASSAAAVVMQPSSPTLQN</sequence>
<feature type="region of interest" description="Disordered" evidence="1">
    <location>
        <begin position="1"/>
        <end position="50"/>
    </location>
</feature>
<accession>A0A061HEZ4</accession>